<evidence type="ECO:0000313" key="2">
    <source>
        <dbReference type="EMBL" id="RNF26247.1"/>
    </source>
</evidence>
<dbReference type="EMBL" id="MKKU01000050">
    <property type="protein sequence ID" value="RNF26247.1"/>
    <property type="molecule type" value="Genomic_DNA"/>
</dbReference>
<gene>
    <name evidence="2" type="ORF">Tco025E_01463</name>
</gene>
<comment type="caution">
    <text evidence="2">The sequence shown here is derived from an EMBL/GenBank/DDBJ whole genome shotgun (WGS) entry which is preliminary data.</text>
</comment>
<proteinExistence type="predicted"/>
<sequence length="152" mass="16137">MRCRSLKELAPSFWDCSSVAVDDGRVEGWRERVDNGVSGVRGSTTSSFEDAKNTALFCRDDRDEGTSGSRNPIPTCGSPPGVEEPAAQPWGSCGTATPAVSDEAAVPPCCACNWLKECDECRRGIGASPSLLSLLPRKETLPADICSEARGK</sequence>
<name>A0A422Q8J2_9TRYP</name>
<keyword evidence="3" id="KW-1185">Reference proteome</keyword>
<feature type="region of interest" description="Disordered" evidence="1">
    <location>
        <begin position="59"/>
        <end position="96"/>
    </location>
</feature>
<dbReference type="RefSeq" id="XP_029231453.1">
    <property type="nucleotide sequence ID" value="XM_029368401.1"/>
</dbReference>
<dbReference type="Proteomes" id="UP000284403">
    <property type="component" value="Unassembled WGS sequence"/>
</dbReference>
<evidence type="ECO:0000256" key="1">
    <source>
        <dbReference type="SAM" id="MobiDB-lite"/>
    </source>
</evidence>
<evidence type="ECO:0000313" key="3">
    <source>
        <dbReference type="Proteomes" id="UP000284403"/>
    </source>
</evidence>
<protein>
    <submittedName>
        <fullName evidence="2">Uncharacterized protein</fullName>
    </submittedName>
</protein>
<organism evidence="2 3">
    <name type="scientific">Trypanosoma conorhini</name>
    <dbReference type="NCBI Taxonomy" id="83891"/>
    <lineage>
        <taxon>Eukaryota</taxon>
        <taxon>Discoba</taxon>
        <taxon>Euglenozoa</taxon>
        <taxon>Kinetoplastea</taxon>
        <taxon>Metakinetoplastina</taxon>
        <taxon>Trypanosomatida</taxon>
        <taxon>Trypanosomatidae</taxon>
        <taxon>Trypanosoma</taxon>
    </lineage>
</organism>
<accession>A0A422Q8J2</accession>
<dbReference type="GeneID" id="40315074"/>
<dbReference type="AlphaFoldDB" id="A0A422Q8J2"/>
<reference evidence="2 3" key="1">
    <citation type="journal article" date="2018" name="BMC Genomics">
        <title>Genomic comparison of Trypanosoma conorhini and Trypanosoma rangeli to Trypanosoma cruzi strains of high and low virulence.</title>
        <authorList>
            <person name="Bradwell K.R."/>
            <person name="Koparde V.N."/>
            <person name="Matveyev A.V."/>
            <person name="Serrano M.G."/>
            <person name="Alves J.M."/>
            <person name="Parikh H."/>
            <person name="Huang B."/>
            <person name="Lee V."/>
            <person name="Espinosa-Alvarez O."/>
            <person name="Ortiz P.A."/>
            <person name="Costa-Martins A.G."/>
            <person name="Teixeira M.M."/>
            <person name="Buck G.A."/>
        </authorList>
    </citation>
    <scope>NUCLEOTIDE SEQUENCE [LARGE SCALE GENOMIC DNA]</scope>
    <source>
        <strain evidence="2 3">025E</strain>
    </source>
</reference>